<evidence type="ECO:0000256" key="1">
    <source>
        <dbReference type="RuleBase" id="RU363044"/>
    </source>
</evidence>
<keyword evidence="1" id="KW-0347">Helicase</keyword>
<keyword evidence="1" id="KW-0233">DNA recombination</keyword>
<gene>
    <name evidence="3" type="ORF">JG688_00014861</name>
</gene>
<feature type="domain" description="DNA helicase Pif1-like DEAD-box helicase" evidence="2">
    <location>
        <begin position="4"/>
        <end position="104"/>
    </location>
</feature>
<keyword evidence="1" id="KW-0067">ATP-binding</keyword>
<dbReference type="GO" id="GO:0016787">
    <property type="term" value="F:hydrolase activity"/>
    <property type="evidence" value="ECO:0007669"/>
    <property type="project" value="UniProtKB-KW"/>
</dbReference>
<keyword evidence="1" id="KW-0547">Nucleotide-binding</keyword>
<comment type="caution">
    <text evidence="3">The sequence shown here is derived from an EMBL/GenBank/DDBJ whole genome shotgun (WGS) entry which is preliminary data.</text>
</comment>
<dbReference type="GO" id="GO:0005524">
    <property type="term" value="F:ATP binding"/>
    <property type="evidence" value="ECO:0007669"/>
    <property type="project" value="UniProtKB-KW"/>
</dbReference>
<accession>A0A8J5MDR0</accession>
<keyword evidence="1" id="KW-0227">DNA damage</keyword>
<keyword evidence="4" id="KW-1185">Reference proteome</keyword>
<dbReference type="GO" id="GO:0043139">
    <property type="term" value="F:5'-3' DNA helicase activity"/>
    <property type="evidence" value="ECO:0007669"/>
    <property type="project" value="UniProtKB-EC"/>
</dbReference>
<name>A0A8J5MDR0_9STRA</name>
<dbReference type="PANTHER" id="PTHR47642">
    <property type="entry name" value="ATP-DEPENDENT DNA HELICASE"/>
    <property type="match status" value="1"/>
</dbReference>
<comment type="catalytic activity">
    <reaction evidence="1">
        <text>ATP + H2O = ADP + phosphate + H(+)</text>
        <dbReference type="Rhea" id="RHEA:13065"/>
        <dbReference type="ChEBI" id="CHEBI:15377"/>
        <dbReference type="ChEBI" id="CHEBI:15378"/>
        <dbReference type="ChEBI" id="CHEBI:30616"/>
        <dbReference type="ChEBI" id="CHEBI:43474"/>
        <dbReference type="ChEBI" id="CHEBI:456216"/>
        <dbReference type="EC" id="5.6.2.3"/>
    </reaction>
</comment>
<dbReference type="GO" id="GO:0006281">
    <property type="term" value="P:DNA repair"/>
    <property type="evidence" value="ECO:0007669"/>
    <property type="project" value="UniProtKB-KW"/>
</dbReference>
<dbReference type="EMBL" id="JAENGY010001486">
    <property type="protein sequence ID" value="KAG6948933.1"/>
    <property type="molecule type" value="Genomic_DNA"/>
</dbReference>
<dbReference type="Pfam" id="PF05970">
    <property type="entry name" value="PIF1"/>
    <property type="match status" value="1"/>
</dbReference>
<organism evidence="3 4">
    <name type="scientific">Phytophthora aleatoria</name>
    <dbReference type="NCBI Taxonomy" id="2496075"/>
    <lineage>
        <taxon>Eukaryota</taxon>
        <taxon>Sar</taxon>
        <taxon>Stramenopiles</taxon>
        <taxon>Oomycota</taxon>
        <taxon>Peronosporomycetes</taxon>
        <taxon>Peronosporales</taxon>
        <taxon>Peronosporaceae</taxon>
        <taxon>Phytophthora</taxon>
    </lineage>
</organism>
<keyword evidence="1" id="KW-0234">DNA repair</keyword>
<evidence type="ECO:0000313" key="4">
    <source>
        <dbReference type="Proteomes" id="UP000709295"/>
    </source>
</evidence>
<protein>
    <recommendedName>
        <fullName evidence="1">ATP-dependent DNA helicase</fullName>
        <ecNumber evidence="1">5.6.2.3</ecNumber>
    </recommendedName>
</protein>
<comment type="cofactor">
    <cofactor evidence="1">
        <name>Mg(2+)</name>
        <dbReference type="ChEBI" id="CHEBI:18420"/>
    </cofactor>
</comment>
<dbReference type="InterPro" id="IPR051055">
    <property type="entry name" value="PIF1_helicase"/>
</dbReference>
<keyword evidence="1" id="KW-0378">Hydrolase</keyword>
<dbReference type="Proteomes" id="UP000709295">
    <property type="component" value="Unassembled WGS sequence"/>
</dbReference>
<evidence type="ECO:0000313" key="3">
    <source>
        <dbReference type="EMBL" id="KAG6948933.1"/>
    </source>
</evidence>
<dbReference type="GO" id="GO:0000723">
    <property type="term" value="P:telomere maintenance"/>
    <property type="evidence" value="ECO:0007669"/>
    <property type="project" value="InterPro"/>
</dbReference>
<dbReference type="AlphaFoldDB" id="A0A8J5MDR0"/>
<reference evidence="3" key="1">
    <citation type="submission" date="2021-01" db="EMBL/GenBank/DDBJ databases">
        <title>Phytophthora aleatoria, a newly-described species from Pinus radiata is distinct from Phytophthora cactorum isolates based on comparative genomics.</title>
        <authorList>
            <person name="Mcdougal R."/>
            <person name="Panda P."/>
            <person name="Williams N."/>
            <person name="Studholme D.J."/>
        </authorList>
    </citation>
    <scope>NUCLEOTIDE SEQUENCE</scope>
    <source>
        <strain evidence="3">NZFS 4037</strain>
    </source>
</reference>
<sequence>MKQRVGDAITEVELVIIDEMSMMKKFQLSQLDTRLRAAKPMPDVAFGGVHIVLAGDFLQLPPVGGQPLYADPTRRPPISVAELAGYHLWQPFLDVTMPKENARFRGP</sequence>
<comment type="similarity">
    <text evidence="1">Belongs to the helicase family.</text>
</comment>
<dbReference type="InterPro" id="IPR010285">
    <property type="entry name" value="DNA_helicase_pif1-like_DEAD"/>
</dbReference>
<dbReference type="GO" id="GO:0006310">
    <property type="term" value="P:DNA recombination"/>
    <property type="evidence" value="ECO:0007669"/>
    <property type="project" value="UniProtKB-KW"/>
</dbReference>
<evidence type="ECO:0000259" key="2">
    <source>
        <dbReference type="Pfam" id="PF05970"/>
    </source>
</evidence>
<dbReference type="EC" id="5.6.2.3" evidence="1"/>
<proteinExistence type="inferred from homology"/>